<feature type="chain" id="PRO_5042865005" description="Mif2/CENP-C cupin domain-containing protein" evidence="2">
    <location>
        <begin position="25"/>
        <end position="697"/>
    </location>
</feature>
<dbReference type="Gene3D" id="2.60.120.10">
    <property type="entry name" value="Jelly Rolls"/>
    <property type="match status" value="1"/>
</dbReference>
<dbReference type="InterPro" id="IPR014710">
    <property type="entry name" value="RmlC-like_jellyroll"/>
</dbReference>
<dbReference type="GeneTree" id="ENSGT00940000168651"/>
<feature type="compositionally biased region" description="Polar residues" evidence="1">
    <location>
        <begin position="163"/>
        <end position="174"/>
    </location>
</feature>
<reference evidence="3" key="3">
    <citation type="submission" date="2025-09" db="UniProtKB">
        <authorList>
            <consortium name="Ensembl"/>
        </authorList>
    </citation>
    <scope>IDENTIFICATION</scope>
</reference>
<keyword evidence="4" id="KW-1185">Reference proteome</keyword>
<feature type="compositionally biased region" description="Basic residues" evidence="1">
    <location>
        <begin position="408"/>
        <end position="419"/>
    </location>
</feature>
<proteinExistence type="predicted"/>
<evidence type="ECO:0000313" key="4">
    <source>
        <dbReference type="Proteomes" id="UP000007635"/>
    </source>
</evidence>
<feature type="region of interest" description="Disordered" evidence="1">
    <location>
        <begin position="79"/>
        <end position="104"/>
    </location>
</feature>
<evidence type="ECO:0000313" key="3">
    <source>
        <dbReference type="Ensembl" id="ENSGACP00000042525.1"/>
    </source>
</evidence>
<feature type="compositionally biased region" description="Basic and acidic residues" evidence="1">
    <location>
        <begin position="271"/>
        <end position="301"/>
    </location>
</feature>
<evidence type="ECO:0000256" key="2">
    <source>
        <dbReference type="SAM" id="SignalP"/>
    </source>
</evidence>
<dbReference type="AlphaFoldDB" id="A0AAQ4PUJ6"/>
<evidence type="ECO:0008006" key="5">
    <source>
        <dbReference type="Google" id="ProtNLM"/>
    </source>
</evidence>
<protein>
    <recommendedName>
        <fullName evidence="5">Mif2/CENP-C cupin domain-containing protein</fullName>
    </recommendedName>
</protein>
<feature type="signal peptide" evidence="2">
    <location>
        <begin position="1"/>
        <end position="24"/>
    </location>
</feature>
<feature type="compositionally biased region" description="Basic and acidic residues" evidence="1">
    <location>
        <begin position="180"/>
        <end position="198"/>
    </location>
</feature>
<reference evidence="3 4" key="1">
    <citation type="journal article" date="2021" name="G3 (Bethesda)">
        <title>Improved contiguity of the threespine stickleback genome using long-read sequencing.</title>
        <authorList>
            <person name="Nath S."/>
            <person name="Shaw D.E."/>
            <person name="White M.A."/>
        </authorList>
    </citation>
    <scope>NUCLEOTIDE SEQUENCE [LARGE SCALE GENOMIC DNA]</scope>
    <source>
        <strain evidence="3 4">Lake Benthic</strain>
    </source>
</reference>
<evidence type="ECO:0000256" key="1">
    <source>
        <dbReference type="SAM" id="MobiDB-lite"/>
    </source>
</evidence>
<organism evidence="3 4">
    <name type="scientific">Gasterosteus aculeatus aculeatus</name>
    <name type="common">three-spined stickleback</name>
    <dbReference type="NCBI Taxonomy" id="481459"/>
    <lineage>
        <taxon>Eukaryota</taxon>
        <taxon>Metazoa</taxon>
        <taxon>Chordata</taxon>
        <taxon>Craniata</taxon>
        <taxon>Vertebrata</taxon>
        <taxon>Euteleostomi</taxon>
        <taxon>Actinopterygii</taxon>
        <taxon>Neopterygii</taxon>
        <taxon>Teleostei</taxon>
        <taxon>Neoteleostei</taxon>
        <taxon>Acanthomorphata</taxon>
        <taxon>Eupercaria</taxon>
        <taxon>Perciformes</taxon>
        <taxon>Cottioidei</taxon>
        <taxon>Gasterosteales</taxon>
        <taxon>Gasterosteidae</taxon>
        <taxon>Gasterosteus</taxon>
    </lineage>
</organism>
<feature type="compositionally biased region" description="Basic and acidic residues" evidence="1">
    <location>
        <begin position="208"/>
        <end position="219"/>
    </location>
</feature>
<accession>A0AAQ4PUJ6</accession>
<sequence>MFRHFVCFGGKMFFLLKYATFSVADLDVPFKAHMPVKTSSPIEEKMVVEELDNEKDHVVSPILFACDDEAAAKTEPLLLQGPQCNGSRKTPVKVPTPSAEPEDDFLILEDEKPLWFSIPTKTATRKKQREGRTSSSDKDSSTDKSKKDSSLETAQKRQESEQAKNTLGSQSVRQRTNKSKGGEKKNKKIAEPGSDKEGLPGLEDLPEGDLRFEEQPKEKQGKKRETKPSDSRPTSKKSKQHNQQPVKTKKDRVLEKINQIQPSTRKPNKSKGRETKQSKIKNTREASRPDKVFQKIEKEPQAQDGPSSPLDLSQRDPSCNLGKANAYGSYLKNIPLLIFQRAYHNSWNEKPCTTPASVSAGGRREQFRAAESERRSRKPPGNWWQVGDVCEEAEGVSPRPQGPEPAKERKRVSKRRSRAPRLGTPKNGNTAASRKQRGGAAAPLLATPKAAVFLADAVCTVFSDGDLLGSAAVELQSSHDQSANREAPHGKVHAVPPDISLLLDANVPARSCSLCNWVFFCRLQSVRSGPSSMIELIEYEEDEDNLSMSPAALSLSDLCAPPLKPLILQPKDKDNLTEWFRSLWSVPVDKGGEVSPDQFEWYFHQGRAIGFVLDLNCGSFCNGKILLGSYMKKPLWVDHSVFNLLTSSVSVTIDGKESCFHPGQSLMVPCGRAYSIQNVTAQPAVMYFTRMLAESAH</sequence>
<reference evidence="3" key="2">
    <citation type="submission" date="2025-08" db="UniProtKB">
        <authorList>
            <consortium name="Ensembl"/>
        </authorList>
    </citation>
    <scope>IDENTIFICATION</scope>
</reference>
<feature type="region of interest" description="Disordered" evidence="1">
    <location>
        <begin position="353"/>
        <end position="440"/>
    </location>
</feature>
<dbReference type="Proteomes" id="UP000007635">
    <property type="component" value="Chromosome XXI"/>
</dbReference>
<name>A0AAQ4PUJ6_GASAC</name>
<feature type="region of interest" description="Disordered" evidence="1">
    <location>
        <begin position="119"/>
        <end position="325"/>
    </location>
</feature>
<dbReference type="Ensembl" id="ENSGACT00000037743.1">
    <property type="protein sequence ID" value="ENSGACP00000042525.1"/>
    <property type="gene ID" value="ENSGACG00000029721.1"/>
</dbReference>
<feature type="compositionally biased region" description="Basic and acidic residues" evidence="1">
    <location>
        <begin position="362"/>
        <end position="374"/>
    </location>
</feature>
<feature type="compositionally biased region" description="Basic and acidic residues" evidence="1">
    <location>
        <begin position="130"/>
        <end position="162"/>
    </location>
</feature>
<keyword evidence="2" id="KW-0732">Signal</keyword>